<accession>A0A9D1F3D7</accession>
<feature type="transmembrane region" description="Helical" evidence="1">
    <location>
        <begin position="239"/>
        <end position="265"/>
    </location>
</feature>
<keyword evidence="1" id="KW-0472">Membrane</keyword>
<dbReference type="Proteomes" id="UP000823927">
    <property type="component" value="Unassembled WGS sequence"/>
</dbReference>
<reference evidence="2" key="1">
    <citation type="submission" date="2020-10" db="EMBL/GenBank/DDBJ databases">
        <authorList>
            <person name="Gilroy R."/>
        </authorList>
    </citation>
    <scope>NUCLEOTIDE SEQUENCE</scope>
    <source>
        <strain evidence="2">CHK178-757</strain>
    </source>
</reference>
<organism evidence="2 3">
    <name type="scientific">Candidatus Scybalocola faecigallinarum</name>
    <dbReference type="NCBI Taxonomy" id="2840941"/>
    <lineage>
        <taxon>Bacteria</taxon>
        <taxon>Bacillati</taxon>
        <taxon>Bacillota</taxon>
        <taxon>Clostridia</taxon>
        <taxon>Lachnospirales</taxon>
        <taxon>Lachnospiraceae</taxon>
        <taxon>Lachnospiraceae incertae sedis</taxon>
        <taxon>Candidatus Scybalocola (ex Gilroy et al. 2021)</taxon>
    </lineage>
</organism>
<sequence>MVIYELKKVLFKNSSKAALIFLGAVLIFVIHMAVSGIRYVDDEGITHTGIWAAQQLREVKAPWEGPLTAQRLAQVIETNQKENATPEALSEDISQQNISYSRKQGYSDILTLMSDIFGSFDTFDYFVSDGLTVEDADDFYTQRVERLRQWLDGPAGDKYTQKEKEYFIRQFEAVKEPLYYEAADGWDQLFYLFPSLISVAALVMGFLVSGIFSCEKQWKTDTIFFSSFQGRRLGPGSKLAAGMLLITGIYTAVMALYTAAVLGLAGAGGAGTMIQVQFFGSDSFYNMTVWQEYIAIFMGGLLGSLFFGLFAMLISAGTGSPVLAVTIPFIFMLLPNFLANMDLTFLDKFLNLLPNQLLEVYRVISGDSLYELAGHVFGALPLLFLIYGCLCLGLIPVICLIYRRTVVQ</sequence>
<evidence type="ECO:0000256" key="1">
    <source>
        <dbReference type="SAM" id="Phobius"/>
    </source>
</evidence>
<keyword evidence="1" id="KW-0812">Transmembrane</keyword>
<evidence type="ECO:0000313" key="2">
    <source>
        <dbReference type="EMBL" id="HIS46600.1"/>
    </source>
</evidence>
<protein>
    <submittedName>
        <fullName evidence="2">ABC transporter permease</fullName>
    </submittedName>
</protein>
<feature type="transmembrane region" description="Helical" evidence="1">
    <location>
        <begin position="17"/>
        <end position="37"/>
    </location>
</feature>
<reference evidence="2" key="2">
    <citation type="journal article" date="2021" name="PeerJ">
        <title>Extensive microbial diversity within the chicken gut microbiome revealed by metagenomics and culture.</title>
        <authorList>
            <person name="Gilroy R."/>
            <person name="Ravi A."/>
            <person name="Getino M."/>
            <person name="Pursley I."/>
            <person name="Horton D.L."/>
            <person name="Alikhan N.F."/>
            <person name="Baker D."/>
            <person name="Gharbi K."/>
            <person name="Hall N."/>
            <person name="Watson M."/>
            <person name="Adriaenssens E.M."/>
            <person name="Foster-Nyarko E."/>
            <person name="Jarju S."/>
            <person name="Secka A."/>
            <person name="Antonio M."/>
            <person name="Oren A."/>
            <person name="Chaudhuri R.R."/>
            <person name="La Ragione R."/>
            <person name="Hildebrand F."/>
            <person name="Pallen M.J."/>
        </authorList>
    </citation>
    <scope>NUCLEOTIDE SEQUENCE</scope>
    <source>
        <strain evidence="2">CHK178-757</strain>
    </source>
</reference>
<feature type="transmembrane region" description="Helical" evidence="1">
    <location>
        <begin position="321"/>
        <end position="339"/>
    </location>
</feature>
<gene>
    <name evidence="2" type="ORF">IAB46_03395</name>
</gene>
<proteinExistence type="predicted"/>
<dbReference type="AlphaFoldDB" id="A0A9D1F3D7"/>
<comment type="caution">
    <text evidence="2">The sequence shown here is derived from an EMBL/GenBank/DDBJ whole genome shotgun (WGS) entry which is preliminary data.</text>
</comment>
<feature type="transmembrane region" description="Helical" evidence="1">
    <location>
        <begin position="189"/>
        <end position="212"/>
    </location>
</feature>
<keyword evidence="1" id="KW-1133">Transmembrane helix</keyword>
<feature type="transmembrane region" description="Helical" evidence="1">
    <location>
        <begin position="379"/>
        <end position="402"/>
    </location>
</feature>
<feature type="transmembrane region" description="Helical" evidence="1">
    <location>
        <begin position="293"/>
        <end position="314"/>
    </location>
</feature>
<dbReference type="EMBL" id="DVIT01000013">
    <property type="protein sequence ID" value="HIS46600.1"/>
    <property type="molecule type" value="Genomic_DNA"/>
</dbReference>
<name>A0A9D1F3D7_9FIRM</name>
<evidence type="ECO:0000313" key="3">
    <source>
        <dbReference type="Proteomes" id="UP000823927"/>
    </source>
</evidence>